<evidence type="ECO:0000313" key="2">
    <source>
        <dbReference type="EMBL" id="MBC3879889.1"/>
    </source>
</evidence>
<evidence type="ECO:0000313" key="3">
    <source>
        <dbReference type="Proteomes" id="UP000627446"/>
    </source>
</evidence>
<dbReference type="InterPro" id="IPR002716">
    <property type="entry name" value="PIN_dom"/>
</dbReference>
<dbReference type="NCBIfam" id="TIGR00305">
    <property type="entry name" value="putative toxin-antitoxin system toxin component, PIN family"/>
    <property type="match status" value="1"/>
</dbReference>
<dbReference type="Proteomes" id="UP000627446">
    <property type="component" value="Unassembled WGS sequence"/>
</dbReference>
<dbReference type="SUPFAM" id="SSF88723">
    <property type="entry name" value="PIN domain-like"/>
    <property type="match status" value="1"/>
</dbReference>
<protein>
    <submittedName>
        <fullName evidence="2">Toxin-antitoxin system toxin component, PIN family</fullName>
    </submittedName>
</protein>
<dbReference type="EMBL" id="JACOFZ010000001">
    <property type="protein sequence ID" value="MBC3879889.1"/>
    <property type="molecule type" value="Genomic_DNA"/>
</dbReference>
<keyword evidence="3" id="KW-1185">Reference proteome</keyword>
<dbReference type="InterPro" id="IPR029060">
    <property type="entry name" value="PIN-like_dom_sf"/>
</dbReference>
<gene>
    <name evidence="2" type="ORF">H8K36_00745</name>
</gene>
<organism evidence="2 3">
    <name type="scientific">Undibacterium nitidum</name>
    <dbReference type="NCBI Taxonomy" id="2762298"/>
    <lineage>
        <taxon>Bacteria</taxon>
        <taxon>Pseudomonadati</taxon>
        <taxon>Pseudomonadota</taxon>
        <taxon>Betaproteobacteria</taxon>
        <taxon>Burkholderiales</taxon>
        <taxon>Oxalobacteraceae</taxon>
        <taxon>Undibacterium</taxon>
    </lineage>
</organism>
<proteinExistence type="predicted"/>
<dbReference type="PANTHER" id="PTHR34610">
    <property type="entry name" value="SSL7007 PROTEIN"/>
    <property type="match status" value="1"/>
</dbReference>
<accession>A0A923HI93</accession>
<evidence type="ECO:0000259" key="1">
    <source>
        <dbReference type="Pfam" id="PF13470"/>
    </source>
</evidence>
<dbReference type="PANTHER" id="PTHR34610:SF3">
    <property type="entry name" value="SSL7007 PROTEIN"/>
    <property type="match status" value="1"/>
</dbReference>
<reference evidence="2" key="1">
    <citation type="submission" date="2020-08" db="EMBL/GenBank/DDBJ databases">
        <title>Novel species isolated from subtropical streams in China.</title>
        <authorList>
            <person name="Lu H."/>
        </authorList>
    </citation>
    <scope>NUCLEOTIDE SEQUENCE</scope>
    <source>
        <strain evidence="2">LX22W</strain>
    </source>
</reference>
<sequence length="148" mass="16756">MSLKIVLDTNVCLDLFAFHDPRWTPIMNALADKSLHAITRDDCREEWLAVLHYPHLPVDDQNRGAIVASFDEFISVQNFPAKQLRLPICTDKDDQKFLEISRDAEVAVLVSKDKALLKLARKTKALGLFSIETPEQFVTRLVANPQGL</sequence>
<feature type="domain" description="PIN" evidence="1">
    <location>
        <begin position="4"/>
        <end position="115"/>
    </location>
</feature>
<dbReference type="Pfam" id="PF13470">
    <property type="entry name" value="PIN_3"/>
    <property type="match status" value="1"/>
</dbReference>
<dbReference type="RefSeq" id="WP_186915552.1">
    <property type="nucleotide sequence ID" value="NZ_JACOFZ010000001.1"/>
</dbReference>
<dbReference type="AlphaFoldDB" id="A0A923HI93"/>
<name>A0A923HI93_9BURK</name>
<comment type="caution">
    <text evidence="2">The sequence shown here is derived from an EMBL/GenBank/DDBJ whole genome shotgun (WGS) entry which is preliminary data.</text>
</comment>
<dbReference type="InterPro" id="IPR002850">
    <property type="entry name" value="PIN_toxin-like"/>
</dbReference>